<dbReference type="AlphaFoldDB" id="A0A9D1FKQ9"/>
<evidence type="ECO:0000313" key="3">
    <source>
        <dbReference type="EMBL" id="HIS75497.1"/>
    </source>
</evidence>
<dbReference type="GO" id="GO:0005975">
    <property type="term" value="P:carbohydrate metabolic process"/>
    <property type="evidence" value="ECO:0007669"/>
    <property type="project" value="InterPro"/>
</dbReference>
<dbReference type="Proteomes" id="UP000824002">
    <property type="component" value="Unassembled WGS sequence"/>
</dbReference>
<dbReference type="PANTHER" id="PTHR34987:SF6">
    <property type="entry name" value="ALPHA-L-RHAMNOSIDASE SIX-HAIRPIN GLYCOSIDASE DOMAIN-CONTAINING PROTEIN"/>
    <property type="match status" value="1"/>
</dbReference>
<feature type="domain" description="Alpha-L-rhamnosidase six-hairpin glycosidase" evidence="1">
    <location>
        <begin position="245"/>
        <end position="571"/>
    </location>
</feature>
<dbReference type="InterPro" id="IPR048932">
    <property type="entry name" value="Rhamnosid-like_N_bacteroidetes"/>
</dbReference>
<sequence>MAKWIWYPFDYEVYHSLKLHARREEYGYRRPCCWRQDDCWHDVVFRKTAVLAGERKVRFCANGEGHLVIDGQRLPYGEYVLGPGKHELEALVCKLDGLPCAYADGGEASTDESWEATCLDGRWHPAGCSDFYREPEDNPEVFPFAYEPIPPVSAEEINGGVLYDFGKETFARIAAKCGGVPAALSYGESREEALDHANSIVRDRMEAGEERLLPPRALRWLFVTGPRENFSFSAEYEYLPLEYRGAFRCSDEKLNRIWDTCAYTFHLNSREFFLDGIKRDRWVWSGDAYQSYLVNNYLFRDGGLTRRTIAALRGKEPFTRHINTILDYSLYWVLSIGEYYADTGDAGFVRSLWEKMVSLMEFCLSRTDKDGFATEHPGDWVFIDWAPLDKEYAACAEQMLLAAALETMADCAQLAGADGQGYRQKAAALREKIAEKFWDEEKGAYIDSFASGKRLVTRHTNLFALRYGFAEGKKREKILRNVLQNDAVEPITTPYFKFYELEAWCEMGELDFVRREILSYWGGMLDLGATSVWETFDPRESGAEHYAMYGDKFGKSLCHAWGASPVYLLGKYFLGVKPASGAWETFTVEPGLGGLEWMEGTVPTPRGDVKVRCRGKIAEAAAPFPSGTLVWGGKSVPIPAGETVFLEAE</sequence>
<dbReference type="Gene3D" id="2.60.120.260">
    <property type="entry name" value="Galactose-binding domain-like"/>
    <property type="match status" value="2"/>
</dbReference>
<accession>A0A9D1FKQ9</accession>
<proteinExistence type="predicted"/>
<dbReference type="InterPro" id="IPR008928">
    <property type="entry name" value="6-hairpin_glycosidase_sf"/>
</dbReference>
<name>A0A9D1FKQ9_9FIRM</name>
<evidence type="ECO:0000259" key="2">
    <source>
        <dbReference type="Pfam" id="PF21209"/>
    </source>
</evidence>
<reference evidence="3" key="1">
    <citation type="submission" date="2020-10" db="EMBL/GenBank/DDBJ databases">
        <authorList>
            <person name="Gilroy R."/>
        </authorList>
    </citation>
    <scope>NUCLEOTIDE SEQUENCE</scope>
    <source>
        <strain evidence="3">CHK199-13235</strain>
    </source>
</reference>
<protein>
    <submittedName>
        <fullName evidence="3">Alpha-rhamnosidase</fullName>
    </submittedName>
</protein>
<comment type="caution">
    <text evidence="3">The sequence shown here is derived from an EMBL/GenBank/DDBJ whole genome shotgun (WGS) entry which is preliminary data.</text>
</comment>
<gene>
    <name evidence="3" type="ORF">IAB51_01680</name>
</gene>
<dbReference type="Pfam" id="PF21209">
    <property type="entry name" value="Bac_rhamnosid-like_N"/>
    <property type="match status" value="1"/>
</dbReference>
<dbReference type="Pfam" id="PF17389">
    <property type="entry name" value="Bac_rhamnosid6H"/>
    <property type="match status" value="1"/>
</dbReference>
<reference evidence="3" key="2">
    <citation type="journal article" date="2021" name="PeerJ">
        <title>Extensive microbial diversity within the chicken gut microbiome revealed by metagenomics and culture.</title>
        <authorList>
            <person name="Gilroy R."/>
            <person name="Ravi A."/>
            <person name="Getino M."/>
            <person name="Pursley I."/>
            <person name="Horton D.L."/>
            <person name="Alikhan N.F."/>
            <person name="Baker D."/>
            <person name="Gharbi K."/>
            <person name="Hall N."/>
            <person name="Watson M."/>
            <person name="Adriaenssens E.M."/>
            <person name="Foster-Nyarko E."/>
            <person name="Jarju S."/>
            <person name="Secka A."/>
            <person name="Antonio M."/>
            <person name="Oren A."/>
            <person name="Chaudhuri R.R."/>
            <person name="La Ragione R."/>
            <person name="Hildebrand F."/>
            <person name="Pallen M.J."/>
        </authorList>
    </citation>
    <scope>NUCLEOTIDE SEQUENCE</scope>
    <source>
        <strain evidence="3">CHK199-13235</strain>
    </source>
</reference>
<dbReference type="EMBL" id="DVJP01000016">
    <property type="protein sequence ID" value="HIS75497.1"/>
    <property type="molecule type" value="Genomic_DNA"/>
</dbReference>
<dbReference type="SUPFAM" id="SSF48208">
    <property type="entry name" value="Six-hairpin glycosidases"/>
    <property type="match status" value="1"/>
</dbReference>
<dbReference type="InterPro" id="IPR035396">
    <property type="entry name" value="Bac_rhamnosid6H"/>
</dbReference>
<evidence type="ECO:0000313" key="4">
    <source>
        <dbReference type="Proteomes" id="UP000824002"/>
    </source>
</evidence>
<dbReference type="Gene3D" id="2.60.420.10">
    <property type="entry name" value="Maltose phosphorylase, domain 3"/>
    <property type="match status" value="1"/>
</dbReference>
<dbReference type="PANTHER" id="PTHR34987">
    <property type="entry name" value="C, PUTATIVE (AFU_ORTHOLOGUE AFUA_3G02880)-RELATED"/>
    <property type="match status" value="1"/>
</dbReference>
<organism evidence="3 4">
    <name type="scientific">Candidatus Merdivicinus excrementipullorum</name>
    <dbReference type="NCBI Taxonomy" id="2840867"/>
    <lineage>
        <taxon>Bacteria</taxon>
        <taxon>Bacillati</taxon>
        <taxon>Bacillota</taxon>
        <taxon>Clostridia</taxon>
        <taxon>Eubacteriales</taxon>
        <taxon>Oscillospiraceae</taxon>
        <taxon>Oscillospiraceae incertae sedis</taxon>
        <taxon>Candidatus Merdivicinus</taxon>
    </lineage>
</organism>
<feature type="domain" description="Alpha-rhamnosidase-like N-terminal" evidence="2">
    <location>
        <begin position="43"/>
        <end position="209"/>
    </location>
</feature>
<evidence type="ECO:0000259" key="1">
    <source>
        <dbReference type="Pfam" id="PF17389"/>
    </source>
</evidence>
<dbReference type="InterPro" id="IPR012341">
    <property type="entry name" value="6hp_glycosidase-like_sf"/>
</dbReference>
<dbReference type="Gene3D" id="1.50.10.10">
    <property type="match status" value="1"/>
</dbReference>